<organism evidence="1 2">
    <name type="scientific">Rhodopseudomonas telluris</name>
    <dbReference type="NCBI Taxonomy" id="644215"/>
    <lineage>
        <taxon>Bacteria</taxon>
        <taxon>Pseudomonadati</taxon>
        <taxon>Pseudomonadota</taxon>
        <taxon>Alphaproteobacteria</taxon>
        <taxon>Hyphomicrobiales</taxon>
        <taxon>Nitrobacteraceae</taxon>
        <taxon>Rhodopseudomonas</taxon>
    </lineage>
</organism>
<dbReference type="Proteomes" id="UP001589775">
    <property type="component" value="Unassembled WGS sequence"/>
</dbReference>
<sequence>MRRCLKRTIPIFALALLVQLLSPIGAIRFVASAAADPLATAHLCSAMAADQDGAPATGLPHDGGCCAICAVGLGGAPTPAAAPEAFVSLDRPQHRLSWPHREAAPLLQHLSANAQARAPPAAA</sequence>
<gene>
    <name evidence="1" type="ORF">ACFFJ6_22015</name>
</gene>
<dbReference type="RefSeq" id="WP_378391840.1">
    <property type="nucleotide sequence ID" value="NZ_JBHLWM010000008.1"/>
</dbReference>
<evidence type="ECO:0000313" key="2">
    <source>
        <dbReference type="Proteomes" id="UP001589775"/>
    </source>
</evidence>
<comment type="caution">
    <text evidence="1">The sequence shown here is derived from an EMBL/GenBank/DDBJ whole genome shotgun (WGS) entry which is preliminary data.</text>
</comment>
<dbReference type="InterPro" id="IPR021333">
    <property type="entry name" value="DUF2946"/>
</dbReference>
<dbReference type="Pfam" id="PF11162">
    <property type="entry name" value="DUF2946"/>
    <property type="match status" value="1"/>
</dbReference>
<evidence type="ECO:0000313" key="1">
    <source>
        <dbReference type="EMBL" id="MFC0243181.1"/>
    </source>
</evidence>
<name>A0ABV6EY71_9BRAD</name>
<accession>A0ABV6EY71</accession>
<proteinExistence type="predicted"/>
<reference evidence="1 2" key="1">
    <citation type="submission" date="2024-09" db="EMBL/GenBank/DDBJ databases">
        <authorList>
            <person name="Sun Q."/>
            <person name="Mori K."/>
        </authorList>
    </citation>
    <scope>NUCLEOTIDE SEQUENCE [LARGE SCALE GENOMIC DNA]</scope>
    <source>
        <strain evidence="1 2">KCTC 23279</strain>
    </source>
</reference>
<protein>
    <submittedName>
        <fullName evidence="1">DUF2946 family protein</fullName>
    </submittedName>
</protein>
<dbReference type="EMBL" id="JBHLWM010000008">
    <property type="protein sequence ID" value="MFC0243181.1"/>
    <property type="molecule type" value="Genomic_DNA"/>
</dbReference>
<keyword evidence="2" id="KW-1185">Reference proteome</keyword>